<dbReference type="PANTHER" id="PTHR42709:SF6">
    <property type="entry name" value="UNDECAPRENYL PHOSPHATE TRANSPORTER A"/>
    <property type="match status" value="1"/>
</dbReference>
<feature type="domain" description="VTT" evidence="7">
    <location>
        <begin position="102"/>
        <end position="201"/>
    </location>
</feature>
<keyword evidence="2" id="KW-1003">Cell membrane</keyword>
<evidence type="ECO:0000256" key="4">
    <source>
        <dbReference type="ARBA" id="ARBA00022989"/>
    </source>
</evidence>
<dbReference type="GO" id="GO:0005886">
    <property type="term" value="C:plasma membrane"/>
    <property type="evidence" value="ECO:0007669"/>
    <property type="project" value="UniProtKB-SubCell"/>
</dbReference>
<dbReference type="InterPro" id="IPR051311">
    <property type="entry name" value="DedA_domain"/>
</dbReference>
<evidence type="ECO:0000256" key="5">
    <source>
        <dbReference type="ARBA" id="ARBA00023136"/>
    </source>
</evidence>
<reference evidence="8 9" key="1">
    <citation type="journal article" date="2019" name="Int. J. Syst. Evol. Microbiol.">
        <title>The Global Catalogue of Microorganisms (GCM) 10K type strain sequencing project: providing services to taxonomists for standard genome sequencing and annotation.</title>
        <authorList>
            <consortium name="The Broad Institute Genomics Platform"/>
            <consortium name="The Broad Institute Genome Sequencing Center for Infectious Disease"/>
            <person name="Wu L."/>
            <person name="Ma J."/>
        </authorList>
    </citation>
    <scope>NUCLEOTIDE SEQUENCE [LARGE SCALE GENOMIC DNA]</scope>
    <source>
        <strain evidence="8 9">GX26</strain>
    </source>
</reference>
<evidence type="ECO:0000256" key="1">
    <source>
        <dbReference type="ARBA" id="ARBA00004651"/>
    </source>
</evidence>
<sequence length="214" mass="23194">MTTDVADGTQPKENGLRWLLAEYGPLAVAVGFCLLAVAGIALFLVGDESLARAFLDQYGMLALFAILILEGAMLLYFAPSEALVPASIQLLAASTQDVETIAVLVLVAAAGATIGQYALFTLAKRTGRDWLLERTWFRVSESRLERFEGWFDRWGRAAVPVSNALLFTRGMLTVPAGFAEMNDLEFLALSAVGSVLFQTWLALAWLGVLELGVF</sequence>
<organism evidence="8 9">
    <name type="scientific">Halorubellus litoreus</name>
    <dbReference type="NCBI Taxonomy" id="755308"/>
    <lineage>
        <taxon>Archaea</taxon>
        <taxon>Methanobacteriati</taxon>
        <taxon>Methanobacteriota</taxon>
        <taxon>Stenosarchaea group</taxon>
        <taxon>Halobacteria</taxon>
        <taxon>Halobacteriales</taxon>
        <taxon>Halorubellaceae</taxon>
        <taxon>Halorubellus</taxon>
    </lineage>
</organism>
<keyword evidence="5 6" id="KW-0472">Membrane</keyword>
<feature type="transmembrane region" description="Helical" evidence="6">
    <location>
        <begin position="98"/>
        <end position="120"/>
    </location>
</feature>
<evidence type="ECO:0000256" key="2">
    <source>
        <dbReference type="ARBA" id="ARBA00022475"/>
    </source>
</evidence>
<dbReference type="Proteomes" id="UP001596395">
    <property type="component" value="Unassembled WGS sequence"/>
</dbReference>
<feature type="transmembrane region" description="Helical" evidence="6">
    <location>
        <begin position="186"/>
        <end position="208"/>
    </location>
</feature>
<evidence type="ECO:0000313" key="8">
    <source>
        <dbReference type="EMBL" id="MFC6952376.1"/>
    </source>
</evidence>
<proteinExistence type="predicted"/>
<evidence type="ECO:0000256" key="6">
    <source>
        <dbReference type="SAM" id="Phobius"/>
    </source>
</evidence>
<dbReference type="RefSeq" id="WP_336349357.1">
    <property type="nucleotide sequence ID" value="NZ_JAZAQL010000001.1"/>
</dbReference>
<dbReference type="PANTHER" id="PTHR42709">
    <property type="entry name" value="ALKALINE PHOSPHATASE LIKE PROTEIN"/>
    <property type="match status" value="1"/>
</dbReference>
<name>A0ABD5VEK3_9EURY</name>
<evidence type="ECO:0000259" key="7">
    <source>
        <dbReference type="Pfam" id="PF09335"/>
    </source>
</evidence>
<comment type="subcellular location">
    <subcellularLocation>
        <location evidence="1">Cell membrane</location>
        <topology evidence="1">Multi-pass membrane protein</topology>
    </subcellularLocation>
</comment>
<feature type="transmembrane region" description="Helical" evidence="6">
    <location>
        <begin position="58"/>
        <end position="78"/>
    </location>
</feature>
<gene>
    <name evidence="8" type="ORF">ACFQGB_05835</name>
</gene>
<dbReference type="AlphaFoldDB" id="A0ABD5VEK3"/>
<keyword evidence="3 6" id="KW-0812">Transmembrane</keyword>
<dbReference type="EMBL" id="JBHSXN010000001">
    <property type="protein sequence ID" value="MFC6952376.1"/>
    <property type="molecule type" value="Genomic_DNA"/>
</dbReference>
<keyword evidence="9" id="KW-1185">Reference proteome</keyword>
<dbReference type="InterPro" id="IPR032816">
    <property type="entry name" value="VTT_dom"/>
</dbReference>
<feature type="transmembrane region" description="Helical" evidence="6">
    <location>
        <begin position="26"/>
        <end position="46"/>
    </location>
</feature>
<comment type="caution">
    <text evidence="8">The sequence shown here is derived from an EMBL/GenBank/DDBJ whole genome shotgun (WGS) entry which is preliminary data.</text>
</comment>
<evidence type="ECO:0000256" key="3">
    <source>
        <dbReference type="ARBA" id="ARBA00022692"/>
    </source>
</evidence>
<keyword evidence="4 6" id="KW-1133">Transmembrane helix</keyword>
<evidence type="ECO:0000313" key="9">
    <source>
        <dbReference type="Proteomes" id="UP001596395"/>
    </source>
</evidence>
<accession>A0ABD5VEK3</accession>
<dbReference type="Pfam" id="PF09335">
    <property type="entry name" value="VTT_dom"/>
    <property type="match status" value="1"/>
</dbReference>
<protein>
    <submittedName>
        <fullName evidence="8">DedA family protein</fullName>
    </submittedName>
</protein>